<reference evidence="2 3" key="1">
    <citation type="submission" date="2018-06" db="EMBL/GenBank/DDBJ databases">
        <title>Pedobacter endophyticus sp. nov., an endophytic bacterium isolated from a leaf of Triticum aestivum.</title>
        <authorList>
            <person name="Zhang L."/>
        </authorList>
    </citation>
    <scope>NUCLEOTIDE SEQUENCE [LARGE SCALE GENOMIC DNA]</scope>
    <source>
        <strain evidence="2 3">CM134L-2</strain>
    </source>
</reference>
<dbReference type="AlphaFoldDB" id="A0A443YS15"/>
<keyword evidence="3" id="KW-1185">Reference proteome</keyword>
<proteinExistence type="predicted"/>
<dbReference type="CDD" id="cd16018">
    <property type="entry name" value="Enpp"/>
    <property type="match status" value="1"/>
</dbReference>
<comment type="caution">
    <text evidence="2">The sequence shown here is derived from an EMBL/GenBank/DDBJ whole genome shotgun (WGS) entry which is preliminary data.</text>
</comment>
<dbReference type="SUPFAM" id="SSF53649">
    <property type="entry name" value="Alkaline phosphatase-like"/>
    <property type="match status" value="1"/>
</dbReference>
<dbReference type="EMBL" id="SAYW01000004">
    <property type="protein sequence ID" value="RWU06526.1"/>
    <property type="molecule type" value="Genomic_DNA"/>
</dbReference>
<dbReference type="PANTHER" id="PTHR10151:SF120">
    <property type="entry name" value="BIS(5'-ADENOSYL)-TRIPHOSPHATASE"/>
    <property type="match status" value="1"/>
</dbReference>
<evidence type="ECO:0000313" key="2">
    <source>
        <dbReference type="EMBL" id="RWU06526.1"/>
    </source>
</evidence>
<evidence type="ECO:0000313" key="3">
    <source>
        <dbReference type="Proteomes" id="UP000284120"/>
    </source>
</evidence>
<evidence type="ECO:0000256" key="1">
    <source>
        <dbReference type="SAM" id="SignalP"/>
    </source>
</evidence>
<name>A0A443YS15_9SPHI</name>
<gene>
    <name evidence="2" type="ORF">DPV69_14665</name>
</gene>
<dbReference type="GO" id="GO:0016787">
    <property type="term" value="F:hydrolase activity"/>
    <property type="evidence" value="ECO:0007669"/>
    <property type="project" value="UniProtKB-ARBA"/>
</dbReference>
<organism evidence="2 3">
    <name type="scientific">Pedobacter chitinilyticus</name>
    <dbReference type="NCBI Taxonomy" id="2233776"/>
    <lineage>
        <taxon>Bacteria</taxon>
        <taxon>Pseudomonadati</taxon>
        <taxon>Bacteroidota</taxon>
        <taxon>Sphingobacteriia</taxon>
        <taxon>Sphingobacteriales</taxon>
        <taxon>Sphingobacteriaceae</taxon>
        <taxon>Pedobacter</taxon>
    </lineage>
</organism>
<protein>
    <submittedName>
        <fullName evidence="2">Alkaline phosphatase family protein</fullName>
    </submittedName>
</protein>
<dbReference type="Gene3D" id="3.40.720.10">
    <property type="entry name" value="Alkaline Phosphatase, subunit A"/>
    <property type="match status" value="1"/>
</dbReference>
<keyword evidence="1" id="KW-0732">Signal</keyword>
<dbReference type="InterPro" id="IPR002591">
    <property type="entry name" value="Phosphodiest/P_Trfase"/>
</dbReference>
<feature type="chain" id="PRO_5019197949" evidence="1">
    <location>
        <begin position="21"/>
        <end position="418"/>
    </location>
</feature>
<feature type="signal peptide" evidence="1">
    <location>
        <begin position="1"/>
        <end position="20"/>
    </location>
</feature>
<dbReference type="Pfam" id="PF01663">
    <property type="entry name" value="Phosphodiest"/>
    <property type="match status" value="1"/>
</dbReference>
<dbReference type="Gene3D" id="3.30.1360.180">
    <property type="match status" value="1"/>
</dbReference>
<accession>A0A443YS15</accession>
<dbReference type="PANTHER" id="PTHR10151">
    <property type="entry name" value="ECTONUCLEOTIDE PYROPHOSPHATASE/PHOSPHODIESTERASE"/>
    <property type="match status" value="1"/>
</dbReference>
<dbReference type="RefSeq" id="WP_113648135.1">
    <property type="nucleotide sequence ID" value="NZ_QMHN01000004.1"/>
</dbReference>
<dbReference type="InterPro" id="IPR017850">
    <property type="entry name" value="Alkaline_phosphatase_core_sf"/>
</dbReference>
<sequence length="418" mass="47763">MRKPILSLLLLICCLQNLLAQDLSQQIQPNRQNSELQIKNPYVIFISADGFRYDYAEKYQAKNLLALREKGVKAISMKPSFPSVTFSNHYTLATGMYPSRHGIVNNSFYDPNKKELYVKTDRSAIKDSTWYGGVPIWVLAEQQKMLSAAFYWLGSETAILGIRPTYWYNFNTKIPMDVRMEVVKNWLSLPEEKRPHLINFYFPEVDVAGHHFGTDSKETADAVKLVDDCVGEMVKLTKEVGLDVNFVFVSDHGMTNADNINTMPLPPMIDKEKFIVPNGDALLQIYAKDKKEIKSLYQNLKKEAVDYDVYLTNKMPKRWHYRAKDNKDSRIGDIIIIPHLPKIFNLTGKPTTVGKHGFDNDMPDMQAVFYAWGPAFKEGLTINSFENVHVYPLLAKILGLSFDHKIDGDIKVLAPILK</sequence>
<dbReference type="OrthoDB" id="9779418at2"/>
<dbReference type="Proteomes" id="UP000284120">
    <property type="component" value="Unassembled WGS sequence"/>
</dbReference>